<proteinExistence type="predicted"/>
<dbReference type="Proteomes" id="UP000814353">
    <property type="component" value="Unassembled WGS sequence"/>
</dbReference>
<accession>A0A7V9W4C6</accession>
<dbReference type="EMBL" id="JACEFT010000034">
    <property type="protein sequence ID" value="MBA2780811.1"/>
    <property type="molecule type" value="Genomic_DNA"/>
</dbReference>
<name>A0A7V9W4C6_9GAMM</name>
<gene>
    <name evidence="1" type="ORF">H1D44_18135</name>
    <name evidence="2" type="ORF">HOP48_09275</name>
</gene>
<sequence>MKRDFHYIADLLEGFFKQRKIGKALRIIEECEITGWEVWFQIEFSYYLSQHESFPEWWRERPVEFDRRREKEKNFCRPDFIIRKKGWRQDAYAALEVKQHPEAAVCFSNMMRDIEKIAKIKSSSLDVRSFWVLGIHRKKSKSELRDMVMNRFEAAGLDYFEESTLIRYIPNSNYAYTMF</sequence>
<evidence type="ECO:0000313" key="4">
    <source>
        <dbReference type="Proteomes" id="UP000814353"/>
    </source>
</evidence>
<reference evidence="1 3" key="2">
    <citation type="submission" date="2020-07" db="EMBL/GenBank/DDBJ databases">
        <title>Identification of Halomonas strains.</title>
        <authorList>
            <person name="Xiao Z."/>
            <person name="Shen J."/>
        </authorList>
    </citation>
    <scope>NUCLEOTIDE SEQUENCE [LARGE SCALE GENOMIC DNA]</scope>
    <source>
        <strain evidence="1 3">DSM 17331</strain>
    </source>
</reference>
<dbReference type="AlphaFoldDB" id="A0A7V9W4C6"/>
<evidence type="ECO:0000313" key="1">
    <source>
        <dbReference type="EMBL" id="MBA2780811.1"/>
    </source>
</evidence>
<evidence type="ECO:0000313" key="3">
    <source>
        <dbReference type="Proteomes" id="UP000518091"/>
    </source>
</evidence>
<evidence type="ECO:0000313" key="2">
    <source>
        <dbReference type="EMBL" id="MCG6661741.1"/>
    </source>
</evidence>
<dbReference type="Proteomes" id="UP000518091">
    <property type="component" value="Unassembled WGS sequence"/>
</dbReference>
<keyword evidence="4" id="KW-1185">Reference proteome</keyword>
<protein>
    <submittedName>
        <fullName evidence="1">Uncharacterized protein</fullName>
    </submittedName>
</protein>
<organism evidence="1 3">
    <name type="scientific">Billgrantia kenyensis</name>
    <dbReference type="NCBI Taxonomy" id="321266"/>
    <lineage>
        <taxon>Bacteria</taxon>
        <taxon>Pseudomonadati</taxon>
        <taxon>Pseudomonadota</taxon>
        <taxon>Gammaproteobacteria</taxon>
        <taxon>Oceanospirillales</taxon>
        <taxon>Halomonadaceae</taxon>
        <taxon>Billgrantia</taxon>
    </lineage>
</organism>
<dbReference type="EMBL" id="JABFUB010000005">
    <property type="protein sequence ID" value="MCG6661741.1"/>
    <property type="molecule type" value="Genomic_DNA"/>
</dbReference>
<comment type="caution">
    <text evidence="1">The sequence shown here is derived from an EMBL/GenBank/DDBJ whole genome shotgun (WGS) entry which is preliminary data.</text>
</comment>
<reference evidence="2 4" key="1">
    <citation type="submission" date="2020-05" db="EMBL/GenBank/DDBJ databases">
        <title>Comparative genomic analysis of denitrifying bacteria from Halomonas genus.</title>
        <authorList>
            <person name="Wang L."/>
            <person name="Shao Z."/>
        </authorList>
    </citation>
    <scope>NUCLEOTIDE SEQUENCE [LARGE SCALE GENOMIC DNA]</scope>
    <source>
        <strain evidence="2 4">DSM 17331</strain>
    </source>
</reference>
<dbReference type="RefSeq" id="WP_181516629.1">
    <property type="nucleotide sequence ID" value="NZ_JABFUB010000005.1"/>
</dbReference>